<accession>A0ABP3FQF0</accession>
<comment type="caution">
    <text evidence="2">The sequence shown here is derived from an EMBL/GenBank/DDBJ whole genome shotgun (WGS) entry which is preliminary data.</text>
</comment>
<protein>
    <recommendedName>
        <fullName evidence="4">DUF4129 domain-containing protein</fullName>
    </recommendedName>
</protein>
<feature type="transmembrane region" description="Helical" evidence="1">
    <location>
        <begin position="136"/>
        <end position="159"/>
    </location>
</feature>
<keyword evidence="3" id="KW-1185">Reference proteome</keyword>
<keyword evidence="1" id="KW-0472">Membrane</keyword>
<feature type="transmembrane region" description="Helical" evidence="1">
    <location>
        <begin position="34"/>
        <end position="54"/>
    </location>
</feature>
<proteinExistence type="predicted"/>
<feature type="transmembrane region" description="Helical" evidence="1">
    <location>
        <begin position="113"/>
        <end position="130"/>
    </location>
</feature>
<reference evidence="3" key="1">
    <citation type="journal article" date="2019" name="Int. J. Syst. Evol. Microbiol.">
        <title>The Global Catalogue of Microorganisms (GCM) 10K type strain sequencing project: providing services to taxonomists for standard genome sequencing and annotation.</title>
        <authorList>
            <consortium name="The Broad Institute Genomics Platform"/>
            <consortium name="The Broad Institute Genome Sequencing Center for Infectious Disease"/>
            <person name="Wu L."/>
            <person name="Ma J."/>
        </authorList>
    </citation>
    <scope>NUCLEOTIDE SEQUENCE [LARGE SCALE GENOMIC DNA]</scope>
    <source>
        <strain evidence="3">JCM 9731</strain>
    </source>
</reference>
<feature type="transmembrane region" description="Helical" evidence="1">
    <location>
        <begin position="7"/>
        <end position="28"/>
    </location>
</feature>
<feature type="transmembrane region" description="Helical" evidence="1">
    <location>
        <begin position="199"/>
        <end position="219"/>
    </location>
</feature>
<dbReference type="RefSeq" id="WP_343797311.1">
    <property type="nucleotide sequence ID" value="NZ_BAAADJ010000013.1"/>
</dbReference>
<evidence type="ECO:0000313" key="3">
    <source>
        <dbReference type="Proteomes" id="UP001500782"/>
    </source>
</evidence>
<dbReference type="EMBL" id="BAAADJ010000013">
    <property type="protein sequence ID" value="GAA0323309.1"/>
    <property type="molecule type" value="Genomic_DNA"/>
</dbReference>
<feature type="transmembrane region" description="Helical" evidence="1">
    <location>
        <begin position="262"/>
        <end position="280"/>
    </location>
</feature>
<gene>
    <name evidence="2" type="ORF">GCM10008967_12270</name>
</gene>
<keyword evidence="1" id="KW-1133">Transmembrane helix</keyword>
<evidence type="ECO:0000256" key="1">
    <source>
        <dbReference type="SAM" id="Phobius"/>
    </source>
</evidence>
<dbReference type="Proteomes" id="UP001500782">
    <property type="component" value="Unassembled WGS sequence"/>
</dbReference>
<feature type="transmembrane region" description="Helical" evidence="1">
    <location>
        <begin position="63"/>
        <end position="79"/>
    </location>
</feature>
<feature type="transmembrane region" description="Helical" evidence="1">
    <location>
        <begin position="171"/>
        <end position="193"/>
    </location>
</feature>
<keyword evidence="1" id="KW-0812">Transmembrane</keyword>
<organism evidence="2 3">
    <name type="scientific">Bacillus carboniphilus</name>
    <dbReference type="NCBI Taxonomy" id="86663"/>
    <lineage>
        <taxon>Bacteria</taxon>
        <taxon>Bacillati</taxon>
        <taxon>Bacillota</taxon>
        <taxon>Bacilli</taxon>
        <taxon>Bacillales</taxon>
        <taxon>Bacillaceae</taxon>
        <taxon>Bacillus</taxon>
    </lineage>
</organism>
<evidence type="ECO:0008006" key="4">
    <source>
        <dbReference type="Google" id="ProtNLM"/>
    </source>
</evidence>
<name>A0ABP3FQF0_9BACI</name>
<evidence type="ECO:0000313" key="2">
    <source>
        <dbReference type="EMBL" id="GAA0323309.1"/>
    </source>
</evidence>
<sequence length="406" mass="46579">MGKATPYIVKLVSDGIGAMLILFPFYFASDQLPPIGSLFTTLLVCGLIFGYFLANDQKLNKKLLVVLVIAVTVIFGMLFKHSTFLILATMIFITMRGFTYSDNGLESVNGKKLMYATLLTFALYTHAASFGYEYYYWVPIVFVVYIWIVSFERFTFTWVESKLDHSQKFPVLGMVVAAVVLPFVVAFTGPIVFPFIREGAMLLVIGTAYLFSWVVEPLYNFAMSLQGAKPETEEVQMGISELLRDIHNQADMVEHISLPTTLIFIAIVFILVAILAFIIYRGKLIPSIASGLDIDYIYDKVNSPFSKMKWKFNSEPSIVVRKQVWNLEKYAVKKKMDRNWNETLSEWFHRLGISKQDSSKYIEIYNACRYGEKQVAEDEINWFTLHTKQIREQIKHASNSKKREKD</sequence>